<evidence type="ECO:0000256" key="1">
    <source>
        <dbReference type="SAM" id="MobiDB-lite"/>
    </source>
</evidence>
<organism evidence="3 4">
    <name type="scientific">Solanum commersonii</name>
    <name type="common">Commerson's wild potato</name>
    <name type="synonym">Commerson's nightshade</name>
    <dbReference type="NCBI Taxonomy" id="4109"/>
    <lineage>
        <taxon>Eukaryota</taxon>
        <taxon>Viridiplantae</taxon>
        <taxon>Streptophyta</taxon>
        <taxon>Embryophyta</taxon>
        <taxon>Tracheophyta</taxon>
        <taxon>Spermatophyta</taxon>
        <taxon>Magnoliopsida</taxon>
        <taxon>eudicotyledons</taxon>
        <taxon>Gunneridae</taxon>
        <taxon>Pentapetalae</taxon>
        <taxon>asterids</taxon>
        <taxon>lamiids</taxon>
        <taxon>Solanales</taxon>
        <taxon>Solanaceae</taxon>
        <taxon>Solanoideae</taxon>
        <taxon>Solaneae</taxon>
        <taxon>Solanum</taxon>
    </lineage>
</organism>
<feature type="compositionally biased region" description="Polar residues" evidence="1">
    <location>
        <begin position="336"/>
        <end position="345"/>
    </location>
</feature>
<sequence length="370" mass="40715">MFTCDLPRAIFGYPYIDILWMLAKTIENSLATINSPVSSQDLIDYLLLGLGREYDTLIGIITHFPDNLSLEKLRTKHLLHDQRLQRLKDLDSVFFSSTFCCSECIIEFFLCISRVSWQRPIFLIRGWGHRGRGRGSFGGRNQQHFSSSNSPRNSFHSSLRQVWVVLTSPSSGVFGAHPSSTSCQICGYPGHSALQCTNRFNHVFVANDLPKSFATMSVGETNNATWYFDSVASAHMTPSEGYASNSNGHRCLDPKSDRNYVNRHVLFHESVFLYTTLSCPLKVSSSSFSPDSLVVTSPLFTPQPYVPTTPSNHPSSSSPPSAPCSTSLTLAPPTDPSSGSRSNDISASLSTMLPITNSFAFASASTTTTH</sequence>
<evidence type="ECO:0000259" key="2">
    <source>
        <dbReference type="Pfam" id="PF25597"/>
    </source>
</evidence>
<evidence type="ECO:0000313" key="3">
    <source>
        <dbReference type="EMBL" id="KAG5587225.1"/>
    </source>
</evidence>
<feature type="compositionally biased region" description="Low complexity" evidence="1">
    <location>
        <begin position="308"/>
        <end position="329"/>
    </location>
</feature>
<dbReference type="EMBL" id="JACXVP010000009">
    <property type="protein sequence ID" value="KAG5587225.1"/>
    <property type="molecule type" value="Genomic_DNA"/>
</dbReference>
<dbReference type="InterPro" id="IPR057670">
    <property type="entry name" value="SH3_retrovirus"/>
</dbReference>
<dbReference type="Pfam" id="PF25597">
    <property type="entry name" value="SH3_retrovirus"/>
    <property type="match status" value="1"/>
</dbReference>
<name>A0A9J5XFR8_SOLCO</name>
<feature type="region of interest" description="Disordered" evidence="1">
    <location>
        <begin position="305"/>
        <end position="345"/>
    </location>
</feature>
<reference evidence="3 4" key="1">
    <citation type="submission" date="2020-09" db="EMBL/GenBank/DDBJ databases">
        <title>De no assembly of potato wild relative species, Solanum commersonii.</title>
        <authorList>
            <person name="Cho K."/>
        </authorList>
    </citation>
    <scope>NUCLEOTIDE SEQUENCE [LARGE SCALE GENOMIC DNA]</scope>
    <source>
        <strain evidence="3">LZ3.2</strain>
        <tissue evidence="3">Leaf</tissue>
    </source>
</reference>
<dbReference type="PANTHER" id="PTHR47481:SF37">
    <property type="entry name" value="RETROTRANSPOSON GAG DOMAIN-CONTAINING PROTEIN"/>
    <property type="match status" value="1"/>
</dbReference>
<dbReference type="OrthoDB" id="1166629at2759"/>
<dbReference type="Proteomes" id="UP000824120">
    <property type="component" value="Chromosome 9"/>
</dbReference>
<dbReference type="PANTHER" id="PTHR47481">
    <property type="match status" value="1"/>
</dbReference>
<gene>
    <name evidence="3" type="ORF">H5410_047659</name>
</gene>
<proteinExistence type="predicted"/>
<dbReference type="AlphaFoldDB" id="A0A9J5XFR8"/>
<comment type="caution">
    <text evidence="3">The sequence shown here is derived from an EMBL/GenBank/DDBJ whole genome shotgun (WGS) entry which is preliminary data.</text>
</comment>
<keyword evidence="4" id="KW-1185">Reference proteome</keyword>
<accession>A0A9J5XFR8</accession>
<feature type="domain" description="Retroviral polymerase SH3-like" evidence="2">
    <location>
        <begin position="241"/>
        <end position="274"/>
    </location>
</feature>
<protein>
    <recommendedName>
        <fullName evidence="2">Retroviral polymerase SH3-like domain-containing protein</fullName>
    </recommendedName>
</protein>
<evidence type="ECO:0000313" key="4">
    <source>
        <dbReference type="Proteomes" id="UP000824120"/>
    </source>
</evidence>